<protein>
    <submittedName>
        <fullName evidence="4">Tetratricopeptide repeat protein</fullName>
    </submittedName>
</protein>
<accession>A0A7K1LNG6</accession>
<dbReference type="InterPro" id="IPR019734">
    <property type="entry name" value="TPR_rpt"/>
</dbReference>
<dbReference type="PANTHER" id="PTHR44366:SF1">
    <property type="entry name" value="UDP-N-ACETYLGLUCOSAMINE--PEPTIDE N-ACETYLGLUCOSAMINYLTRANSFERASE 110 KDA SUBUNIT"/>
    <property type="match status" value="1"/>
</dbReference>
<dbReference type="InterPro" id="IPR037919">
    <property type="entry name" value="OGT"/>
</dbReference>
<comment type="caution">
    <text evidence="4">The sequence shown here is derived from an EMBL/GenBank/DDBJ whole genome shotgun (WGS) entry which is preliminary data.</text>
</comment>
<dbReference type="GO" id="GO:0006493">
    <property type="term" value="P:protein O-linked glycosylation"/>
    <property type="evidence" value="ECO:0007669"/>
    <property type="project" value="InterPro"/>
</dbReference>
<organism evidence="4 5">
    <name type="scientific">Christiangramia aestuarii</name>
    <dbReference type="NCBI Taxonomy" id="1028746"/>
    <lineage>
        <taxon>Bacteria</taxon>
        <taxon>Pseudomonadati</taxon>
        <taxon>Bacteroidota</taxon>
        <taxon>Flavobacteriia</taxon>
        <taxon>Flavobacteriales</taxon>
        <taxon>Flavobacteriaceae</taxon>
        <taxon>Christiangramia</taxon>
    </lineage>
</organism>
<keyword evidence="1" id="KW-0677">Repeat</keyword>
<evidence type="ECO:0000313" key="4">
    <source>
        <dbReference type="EMBL" id="MUP42283.1"/>
    </source>
</evidence>
<keyword evidence="5" id="KW-1185">Reference proteome</keyword>
<dbReference type="Gene3D" id="1.25.40.10">
    <property type="entry name" value="Tetratricopeptide repeat domain"/>
    <property type="match status" value="2"/>
</dbReference>
<feature type="repeat" description="TPR" evidence="3">
    <location>
        <begin position="92"/>
        <end position="125"/>
    </location>
</feature>
<name>A0A7K1LNG6_9FLAO</name>
<dbReference type="GO" id="GO:0097363">
    <property type="term" value="F:protein O-acetylglucosaminyltransferase activity"/>
    <property type="evidence" value="ECO:0007669"/>
    <property type="project" value="TreeGrafter"/>
</dbReference>
<evidence type="ECO:0000256" key="3">
    <source>
        <dbReference type="PROSITE-ProRule" id="PRU00339"/>
    </source>
</evidence>
<dbReference type="Pfam" id="PF07719">
    <property type="entry name" value="TPR_2"/>
    <property type="match status" value="1"/>
</dbReference>
<dbReference type="Pfam" id="PF13414">
    <property type="entry name" value="TPR_11"/>
    <property type="match status" value="1"/>
</dbReference>
<sequence>MLESGNLDEADSLFSSLGEKYPDNAGFIYRTGLAKEKKKDSSAMDYFFKTVGLDSTHQAALYKTAKYELTHRKPHNAIQLSSTGLRSRPNNASLLSILGQSYLATLQFEEATKPFERLLELGEGSEFILERLASAYRRSGQTDKAIETYNKMLELDNMNGMVHTNLGALYLKKDDTRKAQEHFMMALFIKNQPADAEYVNLGLAYKRKEDFRSAYISFQKALEENPENERAMIELALAADAHFKDKNAVLELYQDFVKKYAENGRKDMLSVAEYRISELKKEIHLAK</sequence>
<feature type="repeat" description="TPR" evidence="3">
    <location>
        <begin position="126"/>
        <end position="159"/>
    </location>
</feature>
<dbReference type="Proteomes" id="UP000460416">
    <property type="component" value="Unassembled WGS sequence"/>
</dbReference>
<dbReference type="AlphaFoldDB" id="A0A7K1LNG6"/>
<dbReference type="PANTHER" id="PTHR44366">
    <property type="entry name" value="UDP-N-ACETYLGLUCOSAMINE--PEPTIDE N-ACETYLGLUCOSAMINYLTRANSFERASE 110 KDA SUBUNIT"/>
    <property type="match status" value="1"/>
</dbReference>
<dbReference type="PROSITE" id="PS50293">
    <property type="entry name" value="TPR_REGION"/>
    <property type="match status" value="1"/>
</dbReference>
<keyword evidence="2 3" id="KW-0802">TPR repeat</keyword>
<dbReference type="OrthoDB" id="9810596at2"/>
<reference evidence="4 5" key="1">
    <citation type="submission" date="2019-07" db="EMBL/GenBank/DDBJ databases">
        <title>Gramella aestuarii sp. nov., isolated from a tidal flat, and emended description of Gramella echinicola.</title>
        <authorList>
            <person name="Liu L."/>
        </authorList>
    </citation>
    <scope>NUCLEOTIDE SEQUENCE [LARGE SCALE GENOMIC DNA]</scope>
    <source>
        <strain evidence="4 5">BS12</strain>
    </source>
</reference>
<proteinExistence type="predicted"/>
<dbReference type="InterPro" id="IPR013105">
    <property type="entry name" value="TPR_2"/>
</dbReference>
<dbReference type="SMART" id="SM00028">
    <property type="entry name" value="TPR"/>
    <property type="match status" value="4"/>
</dbReference>
<dbReference type="SUPFAM" id="SSF48452">
    <property type="entry name" value="TPR-like"/>
    <property type="match status" value="1"/>
</dbReference>
<feature type="repeat" description="TPR" evidence="3">
    <location>
        <begin position="195"/>
        <end position="228"/>
    </location>
</feature>
<evidence type="ECO:0000256" key="1">
    <source>
        <dbReference type="ARBA" id="ARBA00022737"/>
    </source>
</evidence>
<dbReference type="InterPro" id="IPR011990">
    <property type="entry name" value="TPR-like_helical_dom_sf"/>
</dbReference>
<evidence type="ECO:0000313" key="5">
    <source>
        <dbReference type="Proteomes" id="UP000460416"/>
    </source>
</evidence>
<evidence type="ECO:0000256" key="2">
    <source>
        <dbReference type="ARBA" id="ARBA00022803"/>
    </source>
</evidence>
<gene>
    <name evidence="4" type="ORF">FLP08_06840</name>
</gene>
<dbReference type="EMBL" id="VJVW01000002">
    <property type="protein sequence ID" value="MUP42283.1"/>
    <property type="molecule type" value="Genomic_DNA"/>
</dbReference>
<dbReference type="PROSITE" id="PS50005">
    <property type="entry name" value="TPR"/>
    <property type="match status" value="3"/>
</dbReference>